<dbReference type="PaxDb" id="3880-AES69901"/>
<evidence type="ECO:0000313" key="1">
    <source>
        <dbReference type="EMBL" id="AES98891.1"/>
    </source>
</evidence>
<reference evidence="1 3" key="1">
    <citation type="journal article" date="2011" name="Nature">
        <title>The Medicago genome provides insight into the evolution of rhizobial symbioses.</title>
        <authorList>
            <person name="Young N.D."/>
            <person name="Debelle F."/>
            <person name="Oldroyd G.E."/>
            <person name="Geurts R."/>
            <person name="Cannon S.B."/>
            <person name="Udvardi M.K."/>
            <person name="Benedito V.A."/>
            <person name="Mayer K.F."/>
            <person name="Gouzy J."/>
            <person name="Schoof H."/>
            <person name="Van de Peer Y."/>
            <person name="Proost S."/>
            <person name="Cook D.R."/>
            <person name="Meyers B.C."/>
            <person name="Spannagl M."/>
            <person name="Cheung F."/>
            <person name="De Mita S."/>
            <person name="Krishnakumar V."/>
            <person name="Gundlach H."/>
            <person name="Zhou S."/>
            <person name="Mudge J."/>
            <person name="Bharti A.K."/>
            <person name="Murray J.D."/>
            <person name="Naoumkina M.A."/>
            <person name="Rosen B."/>
            <person name="Silverstein K.A."/>
            <person name="Tang H."/>
            <person name="Rombauts S."/>
            <person name="Zhao P.X."/>
            <person name="Zhou P."/>
            <person name="Barbe V."/>
            <person name="Bardou P."/>
            <person name="Bechner M."/>
            <person name="Bellec A."/>
            <person name="Berger A."/>
            <person name="Berges H."/>
            <person name="Bidwell S."/>
            <person name="Bisseling T."/>
            <person name="Choisne N."/>
            <person name="Couloux A."/>
            <person name="Denny R."/>
            <person name="Deshpande S."/>
            <person name="Dai X."/>
            <person name="Doyle J.J."/>
            <person name="Dudez A.M."/>
            <person name="Farmer A.D."/>
            <person name="Fouteau S."/>
            <person name="Franken C."/>
            <person name="Gibelin C."/>
            <person name="Gish J."/>
            <person name="Goldstein S."/>
            <person name="Gonzalez A.J."/>
            <person name="Green P.J."/>
            <person name="Hallab A."/>
            <person name="Hartog M."/>
            <person name="Hua A."/>
            <person name="Humphray S.J."/>
            <person name="Jeong D.H."/>
            <person name="Jing Y."/>
            <person name="Jocker A."/>
            <person name="Kenton S.M."/>
            <person name="Kim D.J."/>
            <person name="Klee K."/>
            <person name="Lai H."/>
            <person name="Lang C."/>
            <person name="Lin S."/>
            <person name="Macmil S.L."/>
            <person name="Magdelenat G."/>
            <person name="Matthews L."/>
            <person name="McCorrison J."/>
            <person name="Monaghan E.L."/>
            <person name="Mun J.H."/>
            <person name="Najar F.Z."/>
            <person name="Nicholson C."/>
            <person name="Noirot C."/>
            <person name="O'Bleness M."/>
            <person name="Paule C.R."/>
            <person name="Poulain J."/>
            <person name="Prion F."/>
            <person name="Qin B."/>
            <person name="Qu C."/>
            <person name="Retzel E.F."/>
            <person name="Riddle C."/>
            <person name="Sallet E."/>
            <person name="Samain S."/>
            <person name="Samson N."/>
            <person name="Sanders I."/>
            <person name="Saurat O."/>
            <person name="Scarpelli C."/>
            <person name="Schiex T."/>
            <person name="Segurens B."/>
            <person name="Severin A.J."/>
            <person name="Sherrier D.J."/>
            <person name="Shi R."/>
            <person name="Sims S."/>
            <person name="Singer S.R."/>
            <person name="Sinharoy S."/>
            <person name="Sterck L."/>
            <person name="Viollet A."/>
            <person name="Wang B.B."/>
            <person name="Wang K."/>
            <person name="Wang M."/>
            <person name="Wang X."/>
            <person name="Warfsmann J."/>
            <person name="Weissenbach J."/>
            <person name="White D.D."/>
            <person name="White J.D."/>
            <person name="Wiley G.B."/>
            <person name="Wincker P."/>
            <person name="Xing Y."/>
            <person name="Yang L."/>
            <person name="Yao Z."/>
            <person name="Ying F."/>
            <person name="Zhai J."/>
            <person name="Zhou L."/>
            <person name="Zuber A."/>
            <person name="Denarie J."/>
            <person name="Dixon R.A."/>
            <person name="May G.D."/>
            <person name="Schwartz D.C."/>
            <person name="Rogers J."/>
            <person name="Quetier F."/>
            <person name="Town C.D."/>
            <person name="Roe B.A."/>
        </authorList>
    </citation>
    <scope>NUCLEOTIDE SEQUENCE [LARGE SCALE GENOMIC DNA]</scope>
    <source>
        <strain evidence="1">A17</strain>
        <strain evidence="2 3">cv. Jemalong A17</strain>
    </source>
</reference>
<keyword evidence="1" id="KW-0489">Methyltransferase</keyword>
<organism evidence="1 3">
    <name type="scientific">Medicago truncatula</name>
    <name type="common">Barrel medic</name>
    <name type="synonym">Medicago tribuloides</name>
    <dbReference type="NCBI Taxonomy" id="3880"/>
    <lineage>
        <taxon>Eukaryota</taxon>
        <taxon>Viridiplantae</taxon>
        <taxon>Streptophyta</taxon>
        <taxon>Embryophyta</taxon>
        <taxon>Tracheophyta</taxon>
        <taxon>Spermatophyta</taxon>
        <taxon>Magnoliopsida</taxon>
        <taxon>eudicotyledons</taxon>
        <taxon>Gunneridae</taxon>
        <taxon>Pentapetalae</taxon>
        <taxon>rosids</taxon>
        <taxon>fabids</taxon>
        <taxon>Fabales</taxon>
        <taxon>Fabaceae</taxon>
        <taxon>Papilionoideae</taxon>
        <taxon>50 kb inversion clade</taxon>
        <taxon>NPAAA clade</taxon>
        <taxon>Hologalegina</taxon>
        <taxon>IRL clade</taxon>
        <taxon>Trifolieae</taxon>
        <taxon>Medicago</taxon>
    </lineage>
</organism>
<dbReference type="Gene3D" id="3.40.50.150">
    <property type="entry name" value="Vaccinia Virus protein VP39"/>
    <property type="match status" value="1"/>
</dbReference>
<dbReference type="GO" id="GO:0032259">
    <property type="term" value="P:methylation"/>
    <property type="evidence" value="ECO:0007669"/>
    <property type="project" value="UniProtKB-KW"/>
</dbReference>
<keyword evidence="1" id="KW-0808">Transferase</keyword>
<reference evidence="1 3" key="2">
    <citation type="journal article" date="2014" name="BMC Genomics">
        <title>An improved genome release (version Mt4.0) for the model legume Medicago truncatula.</title>
        <authorList>
            <person name="Tang H."/>
            <person name="Krishnakumar V."/>
            <person name="Bidwell S."/>
            <person name="Rosen B."/>
            <person name="Chan A."/>
            <person name="Zhou S."/>
            <person name="Gentzbittel L."/>
            <person name="Childs K.L."/>
            <person name="Yandell M."/>
            <person name="Gundlach H."/>
            <person name="Mayer K.F."/>
            <person name="Schwartz D.C."/>
            <person name="Town C.D."/>
        </authorList>
    </citation>
    <scope>GENOME REANNOTATION</scope>
    <source>
        <strain evidence="1">A17</strain>
        <strain evidence="2 3">cv. Jemalong A17</strain>
    </source>
</reference>
<protein>
    <submittedName>
        <fullName evidence="1">Cytosine-specific methyltransferase, putative</fullName>
    </submittedName>
</protein>
<dbReference type="AlphaFoldDB" id="G7K5R6"/>
<dbReference type="HOGENOM" id="CLU_1789797_0_0_1"/>
<evidence type="ECO:0000313" key="2">
    <source>
        <dbReference type="EnsemblPlants" id="AES98891"/>
    </source>
</evidence>
<evidence type="ECO:0000313" key="3">
    <source>
        <dbReference type="Proteomes" id="UP000002051"/>
    </source>
</evidence>
<sequence>MVVDVPVSCPGEKGGESYICKIIEMFESVDGELFFRAYICKIIEMFKSVDGELFFRAQWQYRAKDTIKNKDILSEISSTVSSHPKVNGKSFMNTNMVNTKKPELKLLDLYSGCGGMSTDLCQGGLLSSSKMRWAVNMNEHECIIH</sequence>
<proteinExistence type="predicted"/>
<dbReference type="PANTHER" id="PTHR10629">
    <property type="entry name" value="CYTOSINE-SPECIFIC METHYLTRANSFERASE"/>
    <property type="match status" value="1"/>
</dbReference>
<dbReference type="STRING" id="3880.G7K5R6"/>
<dbReference type="PANTHER" id="PTHR10629:SF50">
    <property type="entry name" value="DNA (CYTOSINE-5)-METHYLTRANSFERASE CMT3"/>
    <property type="match status" value="1"/>
</dbReference>
<gene>
    <name evidence="1" type="ordered locus">MTR_5g074180</name>
</gene>
<name>G7K5R6_MEDTR</name>
<dbReference type="InterPro" id="IPR050390">
    <property type="entry name" value="C5-Methyltransferase"/>
</dbReference>
<dbReference type="EnsemblPlants" id="AES98891">
    <property type="protein sequence ID" value="AES98891"/>
    <property type="gene ID" value="MTR_5g074180"/>
</dbReference>
<dbReference type="Proteomes" id="UP000002051">
    <property type="component" value="Chromosome 5"/>
</dbReference>
<keyword evidence="3" id="KW-1185">Reference proteome</keyword>
<accession>G7K5R6</accession>
<dbReference type="InterPro" id="IPR029063">
    <property type="entry name" value="SAM-dependent_MTases_sf"/>
</dbReference>
<dbReference type="EMBL" id="CM001221">
    <property type="protein sequence ID" value="AES98891.1"/>
    <property type="molecule type" value="Genomic_DNA"/>
</dbReference>
<dbReference type="GO" id="GO:0008168">
    <property type="term" value="F:methyltransferase activity"/>
    <property type="evidence" value="ECO:0007669"/>
    <property type="project" value="UniProtKB-KW"/>
</dbReference>
<reference evidence="2" key="3">
    <citation type="submission" date="2015-04" db="UniProtKB">
        <authorList>
            <consortium name="EnsemblPlants"/>
        </authorList>
    </citation>
    <scope>IDENTIFICATION</scope>
    <source>
        <strain evidence="2">cv. Jemalong A17</strain>
    </source>
</reference>